<accession>A0A9W6RIK8</accession>
<dbReference type="GO" id="GO:0016491">
    <property type="term" value="F:oxidoreductase activity"/>
    <property type="evidence" value="ECO:0007669"/>
    <property type="project" value="UniProtKB-KW"/>
</dbReference>
<reference evidence="3" key="1">
    <citation type="submission" date="2023-03" db="EMBL/GenBank/DDBJ databases">
        <title>Actinoallomurus iriomotensis NBRC 103681.</title>
        <authorList>
            <person name="Ichikawa N."/>
            <person name="Sato H."/>
            <person name="Tonouchi N."/>
        </authorList>
    </citation>
    <scope>NUCLEOTIDE SEQUENCE</scope>
    <source>
        <strain evidence="3">NBRC 103681</strain>
    </source>
</reference>
<dbReference type="InterPro" id="IPR050523">
    <property type="entry name" value="AKR_Detox_Biosynth"/>
</dbReference>
<dbReference type="Gene3D" id="3.20.20.100">
    <property type="entry name" value="NADP-dependent oxidoreductase domain"/>
    <property type="match status" value="1"/>
</dbReference>
<evidence type="ECO:0000313" key="3">
    <source>
        <dbReference type="EMBL" id="GLY76398.1"/>
    </source>
</evidence>
<dbReference type="FunFam" id="3.20.20.100:FF:000004">
    <property type="entry name" value="Oxidoreductase, aldo/keto reductase"/>
    <property type="match status" value="1"/>
</dbReference>
<dbReference type="Proteomes" id="UP001165135">
    <property type="component" value="Unassembled WGS sequence"/>
</dbReference>
<gene>
    <name evidence="3" type="ORF">Airi01_046650</name>
</gene>
<dbReference type="Pfam" id="PF00248">
    <property type="entry name" value="Aldo_ket_red"/>
    <property type="match status" value="1"/>
</dbReference>
<dbReference type="PANTHER" id="PTHR43364:SF18">
    <property type="entry name" value="OXIDOREDUCTASE"/>
    <property type="match status" value="1"/>
</dbReference>
<dbReference type="GO" id="GO:0005829">
    <property type="term" value="C:cytosol"/>
    <property type="evidence" value="ECO:0007669"/>
    <property type="project" value="UniProtKB-ARBA"/>
</dbReference>
<dbReference type="RefSeq" id="WP_285624713.1">
    <property type="nucleotide sequence ID" value="NZ_BSTJ01000005.1"/>
</dbReference>
<evidence type="ECO:0000256" key="1">
    <source>
        <dbReference type="ARBA" id="ARBA00023002"/>
    </source>
</evidence>
<dbReference type="PANTHER" id="PTHR43364">
    <property type="entry name" value="NADH-SPECIFIC METHYLGLYOXAL REDUCTASE-RELATED"/>
    <property type="match status" value="1"/>
</dbReference>
<sequence length="318" mass="34097">MEERHLGRSGLSVSRLGLGTMTWGGDTDPEDAAEQLTTFVEAGGSLLDTADVYCGGDSERVIGELVGQVVDRDDLVIATKAVLTAEGTRDASRRHLLRALDASLDRLGVDHVDLWQLHAYDSRTPMEETLSALDDAVASGRARYAGVSNYAAWQLATAATWQRAWPGRTPIVSTQAEYSLLRRDAEDDLVPASLQLGVGLLPYSPLGRGVLTGKYRTGIPADSRAASAHYAEFVQPYLNDRCARIVESVSTAAEGLGVSPLAVALGWVRDQPGVVAPIVGARTVKQLSVILEAEEITLPGEIREALDDISSDDDRDDD</sequence>
<dbReference type="EMBL" id="BSTJ01000005">
    <property type="protein sequence ID" value="GLY76398.1"/>
    <property type="molecule type" value="Genomic_DNA"/>
</dbReference>
<evidence type="ECO:0000313" key="4">
    <source>
        <dbReference type="Proteomes" id="UP001165135"/>
    </source>
</evidence>
<dbReference type="SUPFAM" id="SSF51430">
    <property type="entry name" value="NAD(P)-linked oxidoreductase"/>
    <property type="match status" value="1"/>
</dbReference>
<name>A0A9W6RIK8_9ACTN</name>
<keyword evidence="1" id="KW-0560">Oxidoreductase</keyword>
<protein>
    <submittedName>
        <fullName evidence="3">Oxidoreductase</fullName>
    </submittedName>
</protein>
<proteinExistence type="predicted"/>
<evidence type="ECO:0000259" key="2">
    <source>
        <dbReference type="Pfam" id="PF00248"/>
    </source>
</evidence>
<organism evidence="3 4">
    <name type="scientific">Actinoallomurus iriomotensis</name>
    <dbReference type="NCBI Taxonomy" id="478107"/>
    <lineage>
        <taxon>Bacteria</taxon>
        <taxon>Bacillati</taxon>
        <taxon>Actinomycetota</taxon>
        <taxon>Actinomycetes</taxon>
        <taxon>Streptosporangiales</taxon>
        <taxon>Thermomonosporaceae</taxon>
        <taxon>Actinoallomurus</taxon>
    </lineage>
</organism>
<dbReference type="InterPro" id="IPR036812">
    <property type="entry name" value="NAD(P)_OxRdtase_dom_sf"/>
</dbReference>
<comment type="caution">
    <text evidence="3">The sequence shown here is derived from an EMBL/GenBank/DDBJ whole genome shotgun (WGS) entry which is preliminary data.</text>
</comment>
<feature type="domain" description="NADP-dependent oxidoreductase" evidence="2">
    <location>
        <begin position="15"/>
        <end position="309"/>
    </location>
</feature>
<dbReference type="AlphaFoldDB" id="A0A9W6RIK8"/>
<dbReference type="InterPro" id="IPR023210">
    <property type="entry name" value="NADP_OxRdtase_dom"/>
</dbReference>